<dbReference type="InterPro" id="IPR029759">
    <property type="entry name" value="GPX_AS"/>
</dbReference>
<evidence type="ECO:0000256" key="1">
    <source>
        <dbReference type="ARBA" id="ARBA00006926"/>
    </source>
</evidence>
<dbReference type="RefSeq" id="WP_093367381.1">
    <property type="nucleotide sequence ID" value="NZ_FNCW01000005.1"/>
</dbReference>
<dbReference type="PIRSF" id="PIRSF000303">
    <property type="entry name" value="Glutathion_perox"/>
    <property type="match status" value="1"/>
</dbReference>
<protein>
    <recommendedName>
        <fullName evidence="5">Glutathione peroxidase</fullName>
    </recommendedName>
</protein>
<keyword evidence="3 5" id="KW-0560">Oxidoreductase</keyword>
<dbReference type="FunFam" id="3.40.30.10:FF:000010">
    <property type="entry name" value="Glutathione peroxidase"/>
    <property type="match status" value="1"/>
</dbReference>
<dbReference type="PANTHER" id="PTHR11592:SF78">
    <property type="entry name" value="GLUTATHIONE PEROXIDASE"/>
    <property type="match status" value="1"/>
</dbReference>
<dbReference type="InterPro" id="IPR000889">
    <property type="entry name" value="Glutathione_peroxidase"/>
</dbReference>
<dbReference type="PRINTS" id="PR01011">
    <property type="entry name" value="GLUTPROXDASE"/>
</dbReference>
<keyword evidence="7" id="KW-1185">Reference proteome</keyword>
<sequence>MNNSIHQLVATDIKGETLDFSTLKGNKVMIVNTASKCGLTPQYEDLQKLYDTFKDTNFKIIGFPSNDFMAQEPGSNEEISRFCVDNYGVSFQMMGKIKVKGEDKHDVYQFLTDKSWNQKMDSQVEWNFQKYLLNESGELEKMISPQTSPLDQEITDWIEGKD</sequence>
<accession>A0A1G7WEU7</accession>
<dbReference type="EMBL" id="FNCW01000005">
    <property type="protein sequence ID" value="SDG70259.1"/>
    <property type="molecule type" value="Genomic_DNA"/>
</dbReference>
<dbReference type="Gene3D" id="3.40.30.10">
    <property type="entry name" value="Glutaredoxin"/>
    <property type="match status" value="1"/>
</dbReference>
<dbReference type="GO" id="GO:0034599">
    <property type="term" value="P:cellular response to oxidative stress"/>
    <property type="evidence" value="ECO:0007669"/>
    <property type="project" value="TreeGrafter"/>
</dbReference>
<comment type="similarity">
    <text evidence="1 5">Belongs to the glutathione peroxidase family.</text>
</comment>
<dbReference type="Pfam" id="PF00255">
    <property type="entry name" value="GSHPx"/>
    <property type="match status" value="1"/>
</dbReference>
<organism evidence="6 7">
    <name type="scientific">Psychroflexus sediminis</name>
    <dbReference type="NCBI Taxonomy" id="470826"/>
    <lineage>
        <taxon>Bacteria</taxon>
        <taxon>Pseudomonadati</taxon>
        <taxon>Bacteroidota</taxon>
        <taxon>Flavobacteriia</taxon>
        <taxon>Flavobacteriales</taxon>
        <taxon>Flavobacteriaceae</taxon>
        <taxon>Psychroflexus</taxon>
    </lineage>
</organism>
<keyword evidence="2 5" id="KW-0575">Peroxidase</keyword>
<dbReference type="PANTHER" id="PTHR11592">
    <property type="entry name" value="GLUTATHIONE PEROXIDASE"/>
    <property type="match status" value="1"/>
</dbReference>
<dbReference type="GO" id="GO:0004601">
    <property type="term" value="F:peroxidase activity"/>
    <property type="evidence" value="ECO:0007669"/>
    <property type="project" value="UniProtKB-KW"/>
</dbReference>
<dbReference type="AlphaFoldDB" id="A0A1G7WEU7"/>
<dbReference type="InterPro" id="IPR036249">
    <property type="entry name" value="Thioredoxin-like_sf"/>
</dbReference>
<evidence type="ECO:0000256" key="4">
    <source>
        <dbReference type="PIRSR" id="PIRSR000303-1"/>
    </source>
</evidence>
<reference evidence="6 7" key="1">
    <citation type="submission" date="2016-10" db="EMBL/GenBank/DDBJ databases">
        <authorList>
            <person name="de Groot N.N."/>
        </authorList>
    </citation>
    <scope>NUCLEOTIDE SEQUENCE [LARGE SCALE GENOMIC DNA]</scope>
    <source>
        <strain evidence="6 7">DSM 19803</strain>
    </source>
</reference>
<evidence type="ECO:0000313" key="7">
    <source>
        <dbReference type="Proteomes" id="UP000199296"/>
    </source>
</evidence>
<feature type="active site" evidence="4">
    <location>
        <position position="37"/>
    </location>
</feature>
<dbReference type="OrthoDB" id="9789406at2"/>
<name>A0A1G7WEU7_9FLAO</name>
<dbReference type="STRING" id="470826.SAMN04488027_105165"/>
<proteinExistence type="inferred from homology"/>
<gene>
    <name evidence="6" type="ORF">SAMN04488027_105165</name>
</gene>
<dbReference type="PROSITE" id="PS51355">
    <property type="entry name" value="GLUTATHIONE_PEROXID_3"/>
    <property type="match status" value="1"/>
</dbReference>
<dbReference type="Proteomes" id="UP000199296">
    <property type="component" value="Unassembled WGS sequence"/>
</dbReference>
<evidence type="ECO:0000256" key="2">
    <source>
        <dbReference type="ARBA" id="ARBA00022559"/>
    </source>
</evidence>
<dbReference type="PROSITE" id="PS00460">
    <property type="entry name" value="GLUTATHIONE_PEROXID_1"/>
    <property type="match status" value="1"/>
</dbReference>
<evidence type="ECO:0000256" key="5">
    <source>
        <dbReference type="RuleBase" id="RU000499"/>
    </source>
</evidence>
<dbReference type="CDD" id="cd00340">
    <property type="entry name" value="GSH_Peroxidase"/>
    <property type="match status" value="1"/>
</dbReference>
<evidence type="ECO:0000256" key="3">
    <source>
        <dbReference type="ARBA" id="ARBA00023002"/>
    </source>
</evidence>
<dbReference type="SUPFAM" id="SSF52833">
    <property type="entry name" value="Thioredoxin-like"/>
    <property type="match status" value="1"/>
</dbReference>
<evidence type="ECO:0000313" key="6">
    <source>
        <dbReference type="EMBL" id="SDG70259.1"/>
    </source>
</evidence>